<keyword evidence="4 7" id="KW-0805">Transcription regulation</keyword>
<keyword evidence="2 7" id="KW-0963">Cytoplasm</keyword>
<dbReference type="GO" id="GO:0005737">
    <property type="term" value="C:cytoplasm"/>
    <property type="evidence" value="ECO:0007669"/>
    <property type="project" value="UniProtKB-UniRule"/>
</dbReference>
<evidence type="ECO:0000256" key="4">
    <source>
        <dbReference type="ARBA" id="ARBA00023015"/>
    </source>
</evidence>
<comment type="caution">
    <text evidence="9">The sequence shown here is derived from an EMBL/GenBank/DDBJ whole genome shotgun (WGS) entry which is preliminary data.</text>
</comment>
<dbReference type="Pfam" id="PF02381">
    <property type="entry name" value="MraZ"/>
    <property type="match status" value="1"/>
</dbReference>
<dbReference type="PANTHER" id="PTHR34701:SF1">
    <property type="entry name" value="TRANSCRIPTIONAL REGULATOR MRAZ"/>
    <property type="match status" value="1"/>
</dbReference>
<dbReference type="PANTHER" id="PTHR34701">
    <property type="entry name" value="TRANSCRIPTIONAL REGULATOR MRAZ"/>
    <property type="match status" value="1"/>
</dbReference>
<comment type="similarity">
    <text evidence="7">Belongs to the MraZ family.</text>
</comment>
<dbReference type="InterPro" id="IPR037914">
    <property type="entry name" value="SpoVT-AbrB_sf"/>
</dbReference>
<reference evidence="9 10" key="1">
    <citation type="submission" date="2020-08" db="EMBL/GenBank/DDBJ databases">
        <title>Genomic Encyclopedia of Type Strains, Phase IV (KMG-IV): sequencing the most valuable type-strain genomes for metagenomic binning, comparative biology and taxonomic classification.</title>
        <authorList>
            <person name="Goeker M."/>
        </authorList>
    </citation>
    <scope>NUCLEOTIDE SEQUENCE [LARGE SCALE GENOMIC DNA]</scope>
    <source>
        <strain evidence="9 10">DSM 19979</strain>
    </source>
</reference>
<dbReference type="GO" id="GO:0000976">
    <property type="term" value="F:transcription cis-regulatory region binding"/>
    <property type="evidence" value="ECO:0007669"/>
    <property type="project" value="TreeGrafter"/>
</dbReference>
<dbReference type="InterPro" id="IPR020603">
    <property type="entry name" value="MraZ_dom"/>
</dbReference>
<comment type="subunit">
    <text evidence="7">Forms oligomers.</text>
</comment>
<dbReference type="CDD" id="cd16320">
    <property type="entry name" value="MraZ_N"/>
    <property type="match status" value="1"/>
</dbReference>
<dbReference type="EMBL" id="JACIDJ010000002">
    <property type="protein sequence ID" value="MBB3898461.1"/>
    <property type="molecule type" value="Genomic_DNA"/>
</dbReference>
<dbReference type="GO" id="GO:0003700">
    <property type="term" value="F:DNA-binding transcription factor activity"/>
    <property type="evidence" value="ECO:0007669"/>
    <property type="project" value="UniProtKB-UniRule"/>
</dbReference>
<dbReference type="HAMAP" id="MF_01008">
    <property type="entry name" value="MraZ"/>
    <property type="match status" value="1"/>
</dbReference>
<dbReference type="InterPro" id="IPR038619">
    <property type="entry name" value="MraZ_sf"/>
</dbReference>
<dbReference type="RefSeq" id="WP_184383519.1">
    <property type="nucleotide sequence ID" value="NZ_JACIDJ010000002.1"/>
</dbReference>
<evidence type="ECO:0000256" key="6">
    <source>
        <dbReference type="ARBA" id="ARBA00023163"/>
    </source>
</evidence>
<dbReference type="PROSITE" id="PS51740">
    <property type="entry name" value="SPOVT_ABRB"/>
    <property type="match status" value="1"/>
</dbReference>
<dbReference type="SUPFAM" id="SSF89447">
    <property type="entry name" value="AbrB/MazE/MraZ-like"/>
    <property type="match status" value="1"/>
</dbReference>
<dbReference type="AlphaFoldDB" id="A0A840ABC7"/>
<name>A0A840ABC7_9PROT</name>
<sequence length="143" mass="16007">MVEFVGSLDGTLDKKGRCSVPATFRSQLNNQPLYLRPSVRGTFLEAWPSMDFAATDAPRLGPLDIPSEEEDDRLYALIAVVVPVQPDAEGRIIVPPHLIRHAELGNELYFVGRRSFFEIWSRQAFEARLARALAATRPMPRAS</sequence>
<keyword evidence="5 7" id="KW-0238">DNA-binding</keyword>
<organism evidence="9 10">
    <name type="scientific">Roseococcus suduntuyensis</name>
    <dbReference type="NCBI Taxonomy" id="455361"/>
    <lineage>
        <taxon>Bacteria</taxon>
        <taxon>Pseudomonadati</taxon>
        <taxon>Pseudomonadota</taxon>
        <taxon>Alphaproteobacteria</taxon>
        <taxon>Acetobacterales</taxon>
        <taxon>Roseomonadaceae</taxon>
        <taxon>Roseococcus</taxon>
    </lineage>
</organism>
<dbReference type="Proteomes" id="UP000553193">
    <property type="component" value="Unassembled WGS sequence"/>
</dbReference>
<keyword evidence="3" id="KW-0677">Repeat</keyword>
<comment type="subcellular location">
    <subcellularLocation>
        <location evidence="7">Cytoplasm</location>
        <location evidence="7">Nucleoid</location>
    </subcellularLocation>
</comment>
<evidence type="ECO:0000313" key="9">
    <source>
        <dbReference type="EMBL" id="MBB3898461.1"/>
    </source>
</evidence>
<dbReference type="InterPro" id="IPR035642">
    <property type="entry name" value="MraZ_N"/>
</dbReference>
<dbReference type="InterPro" id="IPR007159">
    <property type="entry name" value="SpoVT-AbrB_dom"/>
</dbReference>
<keyword evidence="10" id="KW-1185">Reference proteome</keyword>
<proteinExistence type="inferred from homology"/>
<dbReference type="GO" id="GO:0009295">
    <property type="term" value="C:nucleoid"/>
    <property type="evidence" value="ECO:0007669"/>
    <property type="project" value="UniProtKB-SubCell"/>
</dbReference>
<evidence type="ECO:0000313" key="10">
    <source>
        <dbReference type="Proteomes" id="UP000553193"/>
    </source>
</evidence>
<evidence type="ECO:0000256" key="1">
    <source>
        <dbReference type="ARBA" id="ARBA00013860"/>
    </source>
</evidence>
<dbReference type="Gene3D" id="3.40.1550.20">
    <property type="entry name" value="Transcriptional regulator MraZ domain"/>
    <property type="match status" value="1"/>
</dbReference>
<accession>A0A840ABC7</accession>
<gene>
    <name evidence="7" type="primary">mraZ</name>
    <name evidence="9" type="ORF">GGQ83_001898</name>
</gene>
<evidence type="ECO:0000256" key="3">
    <source>
        <dbReference type="ARBA" id="ARBA00022737"/>
    </source>
</evidence>
<dbReference type="CDD" id="cd16321">
    <property type="entry name" value="MraZ_C"/>
    <property type="match status" value="1"/>
</dbReference>
<evidence type="ECO:0000259" key="8">
    <source>
        <dbReference type="PROSITE" id="PS51740"/>
    </source>
</evidence>
<dbReference type="InterPro" id="IPR035644">
    <property type="entry name" value="MraZ_C"/>
</dbReference>
<keyword evidence="6 7" id="KW-0804">Transcription</keyword>
<evidence type="ECO:0000256" key="2">
    <source>
        <dbReference type="ARBA" id="ARBA00022490"/>
    </source>
</evidence>
<protein>
    <recommendedName>
        <fullName evidence="1 7">Transcriptional regulator MraZ</fullName>
    </recommendedName>
</protein>
<evidence type="ECO:0000256" key="5">
    <source>
        <dbReference type="ARBA" id="ARBA00023125"/>
    </source>
</evidence>
<dbReference type="GO" id="GO:2000143">
    <property type="term" value="P:negative regulation of DNA-templated transcription initiation"/>
    <property type="evidence" value="ECO:0007669"/>
    <property type="project" value="TreeGrafter"/>
</dbReference>
<feature type="domain" description="SpoVT-AbrB" evidence="8">
    <location>
        <begin position="81"/>
        <end position="124"/>
    </location>
</feature>
<evidence type="ECO:0000256" key="7">
    <source>
        <dbReference type="HAMAP-Rule" id="MF_01008"/>
    </source>
</evidence>
<dbReference type="InterPro" id="IPR003444">
    <property type="entry name" value="MraZ"/>
</dbReference>